<dbReference type="EMBL" id="CP033930">
    <property type="protein sequence ID" value="AZB18396.1"/>
    <property type="molecule type" value="Genomic_DNA"/>
</dbReference>
<dbReference type="Gene3D" id="3.90.70.10">
    <property type="entry name" value="Cysteine proteinases"/>
    <property type="match status" value="1"/>
</dbReference>
<dbReference type="RefSeq" id="WP_081806336.1">
    <property type="nucleotide sequence ID" value="NZ_CP022058.2"/>
</dbReference>
<dbReference type="PROSITE" id="PS00178">
    <property type="entry name" value="AA_TRNA_LIGASE_I"/>
    <property type="match status" value="1"/>
</dbReference>
<gene>
    <name evidence="2" type="ORF">EG352_11690</name>
</gene>
<dbReference type="InterPro" id="IPR001412">
    <property type="entry name" value="aa-tRNA-synth_I_CS"/>
</dbReference>
<dbReference type="Pfam" id="PF12385">
    <property type="entry name" value="Peptidase_C70"/>
    <property type="match status" value="1"/>
</dbReference>
<evidence type="ECO:0000256" key="1">
    <source>
        <dbReference type="SAM" id="SignalP"/>
    </source>
</evidence>
<name>A0AAD0YWT1_CHRID</name>
<accession>A0AAD0YWT1</accession>
<protein>
    <recommendedName>
        <fullName evidence="4">Peptidase C39-like domain-containing protein</fullName>
    </recommendedName>
</protein>
<dbReference type="AlphaFoldDB" id="A0AAD0YWT1"/>
<evidence type="ECO:0008006" key="4">
    <source>
        <dbReference type="Google" id="ProtNLM"/>
    </source>
</evidence>
<organism evidence="2 3">
    <name type="scientific">Chryseobacterium indologenes</name>
    <name type="common">Flavobacterium indologenes</name>
    <dbReference type="NCBI Taxonomy" id="253"/>
    <lineage>
        <taxon>Bacteria</taxon>
        <taxon>Pseudomonadati</taxon>
        <taxon>Bacteroidota</taxon>
        <taxon>Flavobacteriia</taxon>
        <taxon>Flavobacteriales</taxon>
        <taxon>Weeksellaceae</taxon>
        <taxon>Chryseobacterium group</taxon>
        <taxon>Chryseobacterium</taxon>
    </lineage>
</organism>
<evidence type="ECO:0000313" key="2">
    <source>
        <dbReference type="EMBL" id="AZB18396.1"/>
    </source>
</evidence>
<keyword evidence="1" id="KW-0732">Signal</keyword>
<dbReference type="InterPro" id="IPR022118">
    <property type="entry name" value="Peptidase_C70_AvrRpt2"/>
</dbReference>
<dbReference type="KEGG" id="cio:CEQ15_14925"/>
<evidence type="ECO:0000313" key="3">
    <source>
        <dbReference type="Proteomes" id="UP000269015"/>
    </source>
</evidence>
<reference evidence="2 3" key="1">
    <citation type="submission" date="2018-11" db="EMBL/GenBank/DDBJ databases">
        <title>Proposal to divide the Flavobacteriaceae and reorganize its genera based on Amino Acid Identity values calculated from whole genome sequences.</title>
        <authorList>
            <person name="Nicholson A.C."/>
            <person name="Gulvik C.A."/>
            <person name="Whitney A.M."/>
            <person name="Humrighouse B.W."/>
            <person name="Bell M."/>
            <person name="Holmes B."/>
            <person name="Steigerwalt A.G."/>
            <person name="Villarma A."/>
            <person name="Sheth M."/>
            <person name="Batra D."/>
            <person name="Pryor J."/>
            <person name="Bernardet J.-F."/>
            <person name="Hugo C."/>
            <person name="Kampfer P."/>
            <person name="Newman J."/>
            <person name="McQuiston J.R."/>
        </authorList>
    </citation>
    <scope>NUCLEOTIDE SEQUENCE [LARGE SCALE GENOMIC DNA]</scope>
    <source>
        <strain evidence="2 3">H5559</strain>
    </source>
</reference>
<proteinExistence type="predicted"/>
<dbReference type="GO" id="GO:0005524">
    <property type="term" value="F:ATP binding"/>
    <property type="evidence" value="ECO:0007669"/>
    <property type="project" value="InterPro"/>
</dbReference>
<feature type="signal peptide" evidence="1">
    <location>
        <begin position="1"/>
        <end position="19"/>
    </location>
</feature>
<dbReference type="GO" id="GO:0004812">
    <property type="term" value="F:aminoacyl-tRNA ligase activity"/>
    <property type="evidence" value="ECO:0007669"/>
    <property type="project" value="InterPro"/>
</dbReference>
<dbReference type="Proteomes" id="UP000269015">
    <property type="component" value="Chromosome"/>
</dbReference>
<sequence length="166" mass="18407">MKTRLLVLFLFCSIGITKAQIYCQEATMWCWAACIQSALGQAGVSQTQSQIVSRLTGWPQNRPARSEEVIAILSSYNFNAWNVTYPATPQQLYNTLLSGWKLIAFVNPSGNPTVGHFIMLQGISPTSGRVVISDPSSCGTYEQDLQQLYYAWRWGSSIVVGTPFSK</sequence>
<dbReference type="GO" id="GO:0006418">
    <property type="term" value="P:tRNA aminoacylation for protein translation"/>
    <property type="evidence" value="ECO:0007669"/>
    <property type="project" value="InterPro"/>
</dbReference>
<feature type="chain" id="PRO_5042066521" description="Peptidase C39-like domain-containing protein" evidence="1">
    <location>
        <begin position="20"/>
        <end position="166"/>
    </location>
</feature>